<evidence type="ECO:0000313" key="1">
    <source>
        <dbReference type="EMBL" id="KAJ2984794.1"/>
    </source>
</evidence>
<dbReference type="Proteomes" id="UP001144978">
    <property type="component" value="Unassembled WGS sequence"/>
</dbReference>
<name>A0ACC1NZI5_9APHY</name>
<evidence type="ECO:0000313" key="2">
    <source>
        <dbReference type="Proteomes" id="UP001144978"/>
    </source>
</evidence>
<comment type="caution">
    <text evidence="1">The sequence shown here is derived from an EMBL/GenBank/DDBJ whole genome shotgun (WGS) entry which is preliminary data.</text>
</comment>
<gene>
    <name evidence="1" type="ORF">NUW54_g10374</name>
</gene>
<keyword evidence="2" id="KW-1185">Reference proteome</keyword>
<reference evidence="1" key="1">
    <citation type="submission" date="2022-08" db="EMBL/GenBank/DDBJ databases">
        <title>Genome Sequence of Pycnoporus sanguineus.</title>
        <authorList>
            <person name="Buettner E."/>
        </authorList>
    </citation>
    <scope>NUCLEOTIDE SEQUENCE</scope>
    <source>
        <strain evidence="1">CG-C14</strain>
    </source>
</reference>
<accession>A0ACC1NZI5</accession>
<protein>
    <submittedName>
        <fullName evidence="1">Uncharacterized protein</fullName>
    </submittedName>
</protein>
<organism evidence="1 2">
    <name type="scientific">Trametes sanguinea</name>
    <dbReference type="NCBI Taxonomy" id="158606"/>
    <lineage>
        <taxon>Eukaryota</taxon>
        <taxon>Fungi</taxon>
        <taxon>Dikarya</taxon>
        <taxon>Basidiomycota</taxon>
        <taxon>Agaricomycotina</taxon>
        <taxon>Agaricomycetes</taxon>
        <taxon>Polyporales</taxon>
        <taxon>Polyporaceae</taxon>
        <taxon>Trametes</taxon>
    </lineage>
</organism>
<sequence length="264" mass="28931">MASHRLNSWRSEVHSSDMTREAKDSSSTASTKPSTTVSSSASMKAPSSEATVPTGLPSPDLKEPRKLHDDSSPPLLSTYDEPIRRVIEDMREQRMSLCQSLRQYVFVHRAIIEGALMIVDEEKRRERRRKRSRGERGLAWLERGLVPSLPSGRPRCLPGACGREHGAACPAARTGPKQQYPRVPEFVAANTIIEGVVSPSATASLVDRSASLARQSSRRRTCTTACSSRSGPSVKRRQRPSDVSGPRPQFDASTGVFALPPDAR</sequence>
<dbReference type="EMBL" id="JANSHE010003724">
    <property type="protein sequence ID" value="KAJ2984794.1"/>
    <property type="molecule type" value="Genomic_DNA"/>
</dbReference>
<proteinExistence type="predicted"/>